<evidence type="ECO:0000313" key="1">
    <source>
        <dbReference type="EMBL" id="CCH55781.1"/>
    </source>
</evidence>
<name>I2GPF3_9BACT</name>
<proteinExistence type="predicted"/>
<dbReference type="Proteomes" id="UP000009309">
    <property type="component" value="Unassembled WGS sequence"/>
</dbReference>
<comment type="caution">
    <text evidence="1">The sequence shown here is derived from an EMBL/GenBank/DDBJ whole genome shotgun (WGS) entry which is preliminary data.</text>
</comment>
<keyword evidence="2" id="KW-1185">Reference proteome</keyword>
<organism evidence="1 2">
    <name type="scientific">Fibrisoma limi BUZ 3</name>
    <dbReference type="NCBI Taxonomy" id="1185876"/>
    <lineage>
        <taxon>Bacteria</taxon>
        <taxon>Pseudomonadati</taxon>
        <taxon>Bacteroidota</taxon>
        <taxon>Cytophagia</taxon>
        <taxon>Cytophagales</taxon>
        <taxon>Spirosomataceae</taxon>
        <taxon>Fibrisoma</taxon>
    </lineage>
</organism>
<protein>
    <submittedName>
        <fullName evidence="1">Uncharacterized protein</fullName>
    </submittedName>
</protein>
<dbReference type="AlphaFoldDB" id="I2GPF3"/>
<evidence type="ECO:0000313" key="2">
    <source>
        <dbReference type="Proteomes" id="UP000009309"/>
    </source>
</evidence>
<reference evidence="1 2" key="1">
    <citation type="journal article" date="2012" name="J. Bacteriol.">
        <title>Genome Sequence of the Filamentous Bacterium Fibrisoma limi BUZ 3T.</title>
        <authorList>
            <person name="Filippini M."/>
            <person name="Qi W."/>
            <person name="Jaenicke S."/>
            <person name="Goesmann A."/>
            <person name="Smits T.H."/>
            <person name="Bagheri H.C."/>
        </authorList>
    </citation>
    <scope>NUCLEOTIDE SEQUENCE [LARGE SCALE GENOMIC DNA]</scope>
    <source>
        <strain evidence="2">BUZ 3T</strain>
    </source>
</reference>
<sequence length="37" mass="4163">MAAPVMHFIESPEIISRVCYKEASLLAPWAFIEKNAV</sequence>
<dbReference type="EMBL" id="CAIT01000009">
    <property type="protein sequence ID" value="CCH55781.1"/>
    <property type="molecule type" value="Genomic_DNA"/>
</dbReference>
<accession>I2GPF3</accession>
<gene>
    <name evidence="1" type="ORF">BN8_05068</name>
</gene>